<feature type="domain" description="RNase H type-1" evidence="1">
    <location>
        <begin position="70"/>
        <end position="207"/>
    </location>
</feature>
<keyword evidence="2" id="KW-0548">Nucleotidyltransferase</keyword>
<evidence type="ECO:0000313" key="3">
    <source>
        <dbReference type="Proteomes" id="UP000434639"/>
    </source>
</evidence>
<keyword evidence="2" id="KW-0695">RNA-directed DNA polymerase</keyword>
<dbReference type="OrthoDB" id="2680098at2"/>
<dbReference type="GO" id="GO:0003964">
    <property type="term" value="F:RNA-directed DNA polymerase activity"/>
    <property type="evidence" value="ECO:0007669"/>
    <property type="project" value="UniProtKB-KW"/>
</dbReference>
<protein>
    <submittedName>
        <fullName evidence="2">Reverse transcriptase-like protein</fullName>
    </submittedName>
</protein>
<sequence length="218" mass="24536">MKVRLHWTYVSPKKQTLSFQSDELDASAALKISEDLEKTGRTKSIEFEDTRGVTWTKKELGRLLEEMKHEPSSITVFFDGSFDKDTGQSGTGAAIYYSLGHRKHRVRINLKLDGLETSNEAEFAALLMAVRHLEELGARGQELTIKGDSLVVINQMSGEWPAYEGQHQTWISRIEDIFSRLSLTASYEAVPRKENKEADQLSKQAILGTEVSSSIKLD</sequence>
<gene>
    <name evidence="2" type="ORF">GKZ89_01680</name>
</gene>
<dbReference type="GO" id="GO:0003676">
    <property type="term" value="F:nucleic acid binding"/>
    <property type="evidence" value="ECO:0007669"/>
    <property type="project" value="InterPro"/>
</dbReference>
<dbReference type="PANTHER" id="PTHR46387:SF2">
    <property type="entry name" value="RIBONUCLEASE HI"/>
    <property type="match status" value="1"/>
</dbReference>
<dbReference type="Gene3D" id="3.30.420.10">
    <property type="entry name" value="Ribonuclease H-like superfamily/Ribonuclease H"/>
    <property type="match status" value="1"/>
</dbReference>
<dbReference type="InterPro" id="IPR012337">
    <property type="entry name" value="RNaseH-like_sf"/>
</dbReference>
<dbReference type="CDD" id="cd09279">
    <property type="entry name" value="RNase_HI_like"/>
    <property type="match status" value="1"/>
</dbReference>
<keyword evidence="2" id="KW-0808">Transferase</keyword>
<dbReference type="RefSeq" id="WP_155110633.1">
    <property type="nucleotide sequence ID" value="NZ_WMIB01000001.1"/>
</dbReference>
<dbReference type="GO" id="GO:0004523">
    <property type="term" value="F:RNA-DNA hybrid ribonuclease activity"/>
    <property type="evidence" value="ECO:0007669"/>
    <property type="project" value="InterPro"/>
</dbReference>
<dbReference type="PROSITE" id="PS50879">
    <property type="entry name" value="RNASE_H_1"/>
    <property type="match status" value="1"/>
</dbReference>
<dbReference type="Pfam" id="PF13456">
    <property type="entry name" value="RVT_3"/>
    <property type="match status" value="1"/>
</dbReference>
<accession>A0A7X2S1P2</accession>
<proteinExistence type="predicted"/>
<evidence type="ECO:0000259" key="1">
    <source>
        <dbReference type="PROSITE" id="PS50879"/>
    </source>
</evidence>
<reference evidence="2 3" key="1">
    <citation type="journal article" date="2017" name="Int. J. Syst. Evol. Microbiol.">
        <title>Bacillus mangrovi sp. nov., isolated from a sediment sample from a mangrove forest.</title>
        <authorList>
            <person name="Gupta V."/>
            <person name="Singh P.K."/>
            <person name="Korpole S."/>
            <person name="Tanuku N.R.S."/>
            <person name="Pinnaka A.K."/>
        </authorList>
    </citation>
    <scope>NUCLEOTIDE SEQUENCE [LARGE SCALE GENOMIC DNA]</scope>
    <source>
        <strain evidence="2 3">KCTC 33872</strain>
    </source>
</reference>
<dbReference type="Proteomes" id="UP000434639">
    <property type="component" value="Unassembled WGS sequence"/>
</dbReference>
<dbReference type="AlphaFoldDB" id="A0A7X2S1P2"/>
<dbReference type="PANTHER" id="PTHR46387">
    <property type="entry name" value="POLYNUCLEOTIDYL TRANSFERASE, RIBONUCLEASE H-LIKE SUPERFAMILY PROTEIN"/>
    <property type="match status" value="1"/>
</dbReference>
<keyword evidence="3" id="KW-1185">Reference proteome</keyword>
<organism evidence="2 3">
    <name type="scientific">Metabacillus mangrovi</name>
    <dbReference type="NCBI Taxonomy" id="1491830"/>
    <lineage>
        <taxon>Bacteria</taxon>
        <taxon>Bacillati</taxon>
        <taxon>Bacillota</taxon>
        <taxon>Bacilli</taxon>
        <taxon>Bacillales</taxon>
        <taxon>Bacillaceae</taxon>
        <taxon>Metabacillus</taxon>
    </lineage>
</organism>
<dbReference type="InterPro" id="IPR002156">
    <property type="entry name" value="RNaseH_domain"/>
</dbReference>
<dbReference type="InterPro" id="IPR036397">
    <property type="entry name" value="RNaseH_sf"/>
</dbReference>
<evidence type="ECO:0000313" key="2">
    <source>
        <dbReference type="EMBL" id="MTH52099.1"/>
    </source>
</evidence>
<dbReference type="SUPFAM" id="SSF53098">
    <property type="entry name" value="Ribonuclease H-like"/>
    <property type="match status" value="1"/>
</dbReference>
<name>A0A7X2S1P2_9BACI</name>
<dbReference type="EMBL" id="WMIB01000001">
    <property type="protein sequence ID" value="MTH52099.1"/>
    <property type="molecule type" value="Genomic_DNA"/>
</dbReference>
<dbReference type="NCBIfam" id="NF005822">
    <property type="entry name" value="PRK07708.1"/>
    <property type="match status" value="1"/>
</dbReference>
<comment type="caution">
    <text evidence="2">The sequence shown here is derived from an EMBL/GenBank/DDBJ whole genome shotgun (WGS) entry which is preliminary data.</text>
</comment>